<sequence>MPLNWVDLLANPGDLRALYGTPPPLRAVTVRSVHLNHYGPTLTLRLDLAAFPGSPPREWREAGFDRLQCHLQFLAVESLAMRGWNPPATADIGLDACDRRGMRVTVESSAFDLSFEAADTVLVGHLSAFSPGEDGSDSGPRGFLGKLDSLRFDTLPGLDEKTFYERL</sequence>
<dbReference type="Proteomes" id="UP001622594">
    <property type="component" value="Chromosome"/>
</dbReference>
<reference evidence="1 2" key="1">
    <citation type="submission" date="2022-10" db="EMBL/GenBank/DDBJ databases">
        <title>The complete genomes of actinobacterial strains from the NBC collection.</title>
        <authorList>
            <person name="Joergensen T.S."/>
            <person name="Alvarez Arevalo M."/>
            <person name="Sterndorff E.B."/>
            <person name="Faurdal D."/>
            <person name="Vuksanovic O."/>
            <person name="Mourched A.-S."/>
            <person name="Charusanti P."/>
            <person name="Shaw S."/>
            <person name="Blin K."/>
            <person name="Weber T."/>
        </authorList>
    </citation>
    <scope>NUCLEOTIDE SEQUENCE [LARGE SCALE GENOMIC DNA]</scope>
    <source>
        <strain evidence="1 2">NBC_00123</strain>
    </source>
</reference>
<evidence type="ECO:0000313" key="1">
    <source>
        <dbReference type="EMBL" id="WTR70064.1"/>
    </source>
</evidence>
<organism evidence="1 2">
    <name type="scientific">Streptomyces zaomyceticus</name>
    <dbReference type="NCBI Taxonomy" id="68286"/>
    <lineage>
        <taxon>Bacteria</taxon>
        <taxon>Bacillati</taxon>
        <taxon>Actinomycetota</taxon>
        <taxon>Actinomycetes</taxon>
        <taxon>Kitasatosporales</taxon>
        <taxon>Streptomycetaceae</taxon>
        <taxon>Streptomyces</taxon>
    </lineage>
</organism>
<dbReference type="Pfam" id="PF15594">
    <property type="entry name" value="Imm50"/>
    <property type="match status" value="1"/>
</dbReference>
<gene>
    <name evidence="1" type="ORF">OG814_12690</name>
</gene>
<name>A0ABZ1L6G9_9ACTN</name>
<protein>
    <submittedName>
        <fullName evidence="1">Immunity 50 family protein</fullName>
    </submittedName>
</protein>
<proteinExistence type="predicted"/>
<dbReference type="EMBL" id="CP108188">
    <property type="protein sequence ID" value="WTR70064.1"/>
    <property type="molecule type" value="Genomic_DNA"/>
</dbReference>
<evidence type="ECO:0000313" key="2">
    <source>
        <dbReference type="Proteomes" id="UP001622594"/>
    </source>
</evidence>
<dbReference type="RefSeq" id="WP_327164321.1">
    <property type="nucleotide sequence ID" value="NZ_CP108062.1"/>
</dbReference>
<dbReference type="InterPro" id="IPR028957">
    <property type="entry name" value="Imm50"/>
</dbReference>
<accession>A0ABZ1L6G9</accession>
<keyword evidence="2" id="KW-1185">Reference proteome</keyword>